<evidence type="ECO:0000313" key="3">
    <source>
        <dbReference type="Proteomes" id="UP001226084"/>
    </source>
</evidence>
<accession>A0AAP5AJC7</accession>
<proteinExistence type="predicted"/>
<protein>
    <submittedName>
        <fullName evidence="2">Uncharacterized protein</fullName>
    </submittedName>
</protein>
<feature type="transmembrane region" description="Helical" evidence="1">
    <location>
        <begin position="72"/>
        <end position="91"/>
    </location>
</feature>
<dbReference type="Proteomes" id="UP001226084">
    <property type="component" value="Unassembled WGS sequence"/>
</dbReference>
<reference evidence="2" key="1">
    <citation type="submission" date="2023-07" db="EMBL/GenBank/DDBJ databases">
        <title>Functional and genomic diversity of the sorghum phyllosphere microbiome.</title>
        <authorList>
            <person name="Shade A."/>
        </authorList>
    </citation>
    <scope>NUCLEOTIDE SEQUENCE</scope>
    <source>
        <strain evidence="2">SORGH_AS_0457</strain>
    </source>
</reference>
<keyword evidence="1" id="KW-0812">Transmembrane</keyword>
<evidence type="ECO:0000256" key="1">
    <source>
        <dbReference type="SAM" id="Phobius"/>
    </source>
</evidence>
<evidence type="ECO:0000313" key="2">
    <source>
        <dbReference type="EMBL" id="MDQ1108555.1"/>
    </source>
</evidence>
<comment type="caution">
    <text evidence="2">The sequence shown here is derived from an EMBL/GenBank/DDBJ whole genome shotgun (WGS) entry which is preliminary data.</text>
</comment>
<keyword evidence="1" id="KW-1133">Transmembrane helix</keyword>
<gene>
    <name evidence="2" type="ORF">QE424_001714</name>
</gene>
<feature type="transmembrane region" description="Helical" evidence="1">
    <location>
        <begin position="44"/>
        <end position="66"/>
    </location>
</feature>
<organism evidence="2 3">
    <name type="scientific">Stenotrophomonas rhizophila</name>
    <dbReference type="NCBI Taxonomy" id="216778"/>
    <lineage>
        <taxon>Bacteria</taxon>
        <taxon>Pseudomonadati</taxon>
        <taxon>Pseudomonadota</taxon>
        <taxon>Gammaproteobacteria</taxon>
        <taxon>Lysobacterales</taxon>
        <taxon>Lysobacteraceae</taxon>
        <taxon>Stenotrophomonas</taxon>
    </lineage>
</organism>
<keyword evidence="1" id="KW-0472">Membrane</keyword>
<name>A0AAP5AJC7_9GAMM</name>
<dbReference type="AlphaFoldDB" id="A0AAP5AJC7"/>
<sequence length="96" mass="10430">MSGFIGDLLEGIVDFVTDIWVLRRQRAANGRGANSWSEDAADTAVFNAWVIGLSILALAVGSIMVFVLKLPLWMSFGPVVAVGVYVGYRWIALTRA</sequence>
<dbReference type="EMBL" id="JAUTAS010000001">
    <property type="protein sequence ID" value="MDQ1108555.1"/>
    <property type="molecule type" value="Genomic_DNA"/>
</dbReference>
<dbReference type="RefSeq" id="WP_307106920.1">
    <property type="nucleotide sequence ID" value="NZ_JAUTAS010000001.1"/>
</dbReference>